<dbReference type="EMBL" id="BGZK01000274">
    <property type="protein sequence ID" value="GBP33461.1"/>
    <property type="molecule type" value="Genomic_DNA"/>
</dbReference>
<evidence type="ECO:0000313" key="1">
    <source>
        <dbReference type="EMBL" id="GBP33461.1"/>
    </source>
</evidence>
<sequence>MLIELGGRKVLSARQTHCQIIDSKRAVCLDSGADAAGVGGGRTLENVGRKTISLHTVTHESRLTTAVVVDVVTSVADDIACRSRLVV</sequence>
<accession>A0A4C1V3W6</accession>
<organism evidence="1 2">
    <name type="scientific">Eumeta variegata</name>
    <name type="common">Bagworm moth</name>
    <name type="synonym">Eumeta japonica</name>
    <dbReference type="NCBI Taxonomy" id="151549"/>
    <lineage>
        <taxon>Eukaryota</taxon>
        <taxon>Metazoa</taxon>
        <taxon>Ecdysozoa</taxon>
        <taxon>Arthropoda</taxon>
        <taxon>Hexapoda</taxon>
        <taxon>Insecta</taxon>
        <taxon>Pterygota</taxon>
        <taxon>Neoptera</taxon>
        <taxon>Endopterygota</taxon>
        <taxon>Lepidoptera</taxon>
        <taxon>Glossata</taxon>
        <taxon>Ditrysia</taxon>
        <taxon>Tineoidea</taxon>
        <taxon>Psychidae</taxon>
        <taxon>Oiketicinae</taxon>
        <taxon>Eumeta</taxon>
    </lineage>
</organism>
<evidence type="ECO:0000313" key="2">
    <source>
        <dbReference type="Proteomes" id="UP000299102"/>
    </source>
</evidence>
<reference evidence="1 2" key="1">
    <citation type="journal article" date="2019" name="Commun. Biol.">
        <title>The bagworm genome reveals a unique fibroin gene that provides high tensile strength.</title>
        <authorList>
            <person name="Kono N."/>
            <person name="Nakamura H."/>
            <person name="Ohtoshi R."/>
            <person name="Tomita M."/>
            <person name="Numata K."/>
            <person name="Arakawa K."/>
        </authorList>
    </citation>
    <scope>NUCLEOTIDE SEQUENCE [LARGE SCALE GENOMIC DNA]</scope>
</reference>
<name>A0A4C1V3W6_EUMVA</name>
<protein>
    <submittedName>
        <fullName evidence="1">Uncharacterized protein</fullName>
    </submittedName>
</protein>
<keyword evidence="2" id="KW-1185">Reference proteome</keyword>
<dbReference type="Proteomes" id="UP000299102">
    <property type="component" value="Unassembled WGS sequence"/>
</dbReference>
<gene>
    <name evidence="1" type="ORF">EVAR_23864_1</name>
</gene>
<dbReference type="AlphaFoldDB" id="A0A4C1V3W6"/>
<proteinExistence type="predicted"/>
<comment type="caution">
    <text evidence="1">The sequence shown here is derived from an EMBL/GenBank/DDBJ whole genome shotgun (WGS) entry which is preliminary data.</text>
</comment>